<evidence type="ECO:0000256" key="8">
    <source>
        <dbReference type="PIRSR" id="PIRSR606710-2"/>
    </source>
</evidence>
<feature type="active site" description="Proton acceptor" evidence="7">
    <location>
        <position position="66"/>
    </location>
</feature>
<keyword evidence="4" id="KW-0378">Hydrolase</keyword>
<dbReference type="Proteomes" id="UP000307999">
    <property type="component" value="Unassembled WGS sequence"/>
</dbReference>
<dbReference type="SUPFAM" id="SSF49899">
    <property type="entry name" value="Concanavalin A-like lectins/glucanases"/>
    <property type="match status" value="2"/>
</dbReference>
<evidence type="ECO:0000313" key="10">
    <source>
        <dbReference type="EMBL" id="TKB43835.1"/>
    </source>
</evidence>
<accession>A0A4U1B2T5</accession>
<evidence type="ECO:0000259" key="9">
    <source>
        <dbReference type="SMART" id="SM00560"/>
    </source>
</evidence>
<dbReference type="InterPro" id="IPR023296">
    <property type="entry name" value="Glyco_hydro_beta-prop_sf"/>
</dbReference>
<dbReference type="AlphaFoldDB" id="A0A4U1B2T5"/>
<protein>
    <submittedName>
        <fullName evidence="10">Beta-xylosidase</fullName>
    </submittedName>
</protein>
<dbReference type="OrthoDB" id="9801455at2"/>
<dbReference type="RefSeq" id="WP_136736848.1">
    <property type="nucleotide sequence ID" value="NZ_SWDB01000033.1"/>
</dbReference>
<dbReference type="EMBL" id="SWDB01000033">
    <property type="protein sequence ID" value="TKB43835.1"/>
    <property type="molecule type" value="Genomic_DNA"/>
</dbReference>
<comment type="caution">
    <text evidence="10">The sequence shown here is derived from an EMBL/GenBank/DDBJ whole genome shotgun (WGS) entry which is preliminary data.</text>
</comment>
<dbReference type="Pfam" id="PF20578">
    <property type="entry name" value="aBig_2"/>
    <property type="match status" value="2"/>
</dbReference>
<keyword evidence="11" id="KW-1185">Reference proteome</keyword>
<evidence type="ECO:0000256" key="1">
    <source>
        <dbReference type="ARBA" id="ARBA00004834"/>
    </source>
</evidence>
<dbReference type="InterPro" id="IPR050727">
    <property type="entry name" value="GH43_arabinanases"/>
</dbReference>
<dbReference type="InterPro" id="IPR006710">
    <property type="entry name" value="Glyco_hydro_43"/>
</dbReference>
<dbReference type="GO" id="GO:0005975">
    <property type="term" value="P:carbohydrate metabolic process"/>
    <property type="evidence" value="ECO:0007669"/>
    <property type="project" value="InterPro"/>
</dbReference>
<evidence type="ECO:0000256" key="5">
    <source>
        <dbReference type="ARBA" id="ARBA00023157"/>
    </source>
</evidence>
<evidence type="ECO:0000256" key="7">
    <source>
        <dbReference type="PIRSR" id="PIRSR606710-1"/>
    </source>
</evidence>
<evidence type="ECO:0000256" key="4">
    <source>
        <dbReference type="ARBA" id="ARBA00022801"/>
    </source>
</evidence>
<dbReference type="PROSITE" id="PS51257">
    <property type="entry name" value="PROKAR_LIPOPROTEIN"/>
    <property type="match status" value="1"/>
</dbReference>
<evidence type="ECO:0000256" key="2">
    <source>
        <dbReference type="ARBA" id="ARBA00009865"/>
    </source>
</evidence>
<dbReference type="Gene3D" id="2.40.128.10">
    <property type="match status" value="1"/>
</dbReference>
<reference evidence="10 11" key="1">
    <citation type="submission" date="2019-04" db="EMBL/GenBank/DDBJ databases">
        <title>Thalassotalea guangxiensis sp. nov., isolated from sediment of the coastal wetland.</title>
        <authorList>
            <person name="Zheng S."/>
            <person name="Zhang D."/>
        </authorList>
    </citation>
    <scope>NUCLEOTIDE SEQUENCE [LARGE SCALE GENOMIC DNA]</scope>
    <source>
        <strain evidence="10 11">ZS-4</strain>
    </source>
</reference>
<comment type="pathway">
    <text evidence="1">Glycan metabolism; L-arabinan degradation.</text>
</comment>
<sequence length="1136" mass="123695">MRISRIAFAVIGVMAVTGCGDGGSKVGETVKAPEVQLTAAMPELSSSVQLNPDTGGVNFENIAVHDPSVLKVEDTYYIFGSHLAAAKSADLLSWEYISSLSANHLVDESPLFNTYSSEISEGIAWTDGFTGNWAANVIQAPNGKFWFYYNHCAQDNPDTPEYDEVCWNRSYLGLAEADNIEGPYTDKGVFLRSGYRNESEFSDFPLDNEQMTYNPAIDPNAIDPAAFYDKDGQLWMVYGSYSGGIYVLAMDEETGKPETGQGYGTRLVGGDFRAMEGAFVMYSPESDYYYLMWSVAGFAANDGYNIRIARAKSPQGPYLDPAGVDISTLNDGLVVGAKLLGGFEYTQELGEDAQAWGYQSPGHNSAYYDEDSGRHLLVTHTRFPATSTKYPAIPEAHEVRVHEMFVNTDGWLVSSPQRYVPLDGDNVVAKDQAFGYYKFINHGVDSNTSAIRSGNIALNTNMTVTGSETGVWYMLDPENIKLELESGTYVGVLKWQWDDANAKLVPTFSALSSEGASVWGSFVDPISATQSALRATFDSLDIKSELTIADEGYRLPTVGKHHASISWQSSDEYYISNDGSIFIPTPDRGDQTISLTAIVTLNGESIEKAFTVTLRARPAFKNAIAHYTFNDSLTDSLGNLADAVTTDNNLLNLGMGAQSYAQGYADNAFNFDGNTGVRLPDELITSAGYTVSFWINPSEIPTHTPALFMSPADNFDQWISVIPGSVWFNPNFTVWSRYLTEASDDWNQIATASATPLNQWTHVAITYADGIMTLYLDGQSAGTMPRPEMFSGQGGDFALGVNYGWDLPYKGLIDEFIVYDYALSSLDINAAAINNLTDPAQFAAYVKDGLTLGDTSAIRDSFALPRVGPFVSGISWSSDNPKVIDTVNGMAVVTQPGPTSPDATVTLTATINFQGVIDTKTFEVTVKSKAPAEFNFDGDLISVGEAYGEGKPTGNFIDVLSGTVDYVDGVVGQAVKLDGTNGVRLPDNLITTHQYSVAFWLRPDAFTGFSTAFFGAANTSSWVSFVPAWGEDNITRLWSGTAWYDADPGGQIPLNEWSHIAFTVDNGTVTLYIDGEVRYSGENYPNVFGSGQTTYFGVGVNHWDVPFNGAMDELKIYSESISAELVQQLYLVKDAQ</sequence>
<dbReference type="SMART" id="SM00560">
    <property type="entry name" value="LamGL"/>
    <property type="match status" value="1"/>
</dbReference>
<dbReference type="InterPro" id="IPR046780">
    <property type="entry name" value="aBig_2"/>
</dbReference>
<dbReference type="Pfam" id="PF04616">
    <property type="entry name" value="Glyco_hydro_43"/>
    <property type="match status" value="1"/>
</dbReference>
<name>A0A4U1B2T5_9GAMM</name>
<dbReference type="Gene3D" id="2.115.10.20">
    <property type="entry name" value="Glycosyl hydrolase domain, family 43"/>
    <property type="match status" value="1"/>
</dbReference>
<organism evidence="10 11">
    <name type="scientific">Thalassotalea mangrovi</name>
    <dbReference type="NCBI Taxonomy" id="2572245"/>
    <lineage>
        <taxon>Bacteria</taxon>
        <taxon>Pseudomonadati</taxon>
        <taxon>Pseudomonadota</taxon>
        <taxon>Gammaproteobacteria</taxon>
        <taxon>Alteromonadales</taxon>
        <taxon>Colwelliaceae</taxon>
        <taxon>Thalassotalea</taxon>
    </lineage>
</organism>
<dbReference type="InterPro" id="IPR006558">
    <property type="entry name" value="LamG-like"/>
</dbReference>
<feature type="domain" description="LamG-like jellyroll fold" evidence="9">
    <location>
        <begin position="687"/>
        <end position="826"/>
    </location>
</feature>
<proteinExistence type="inferred from homology"/>
<comment type="similarity">
    <text evidence="2">Belongs to the glycosyl hydrolase 43 family.</text>
</comment>
<keyword evidence="6" id="KW-0326">Glycosidase</keyword>
<dbReference type="InterPro" id="IPR032291">
    <property type="entry name" value="Abn2_C"/>
</dbReference>
<dbReference type="InterPro" id="IPR013320">
    <property type="entry name" value="ConA-like_dom_sf"/>
</dbReference>
<gene>
    <name evidence="10" type="ORF">E8M12_13805</name>
</gene>
<evidence type="ECO:0000313" key="11">
    <source>
        <dbReference type="Proteomes" id="UP000307999"/>
    </source>
</evidence>
<dbReference type="PANTHER" id="PTHR43301:SF3">
    <property type="entry name" value="ARABINAN ENDO-1,5-ALPHA-L-ARABINOSIDASE A-RELATED"/>
    <property type="match status" value="1"/>
</dbReference>
<dbReference type="Pfam" id="PF13385">
    <property type="entry name" value="Laminin_G_3"/>
    <property type="match status" value="2"/>
</dbReference>
<feature type="site" description="Important for catalytic activity, responsible for pKa modulation of the active site Glu and correct orientation of both the proton donor and substrate" evidence="8">
    <location>
        <position position="223"/>
    </location>
</feature>
<evidence type="ECO:0000256" key="6">
    <source>
        <dbReference type="ARBA" id="ARBA00023295"/>
    </source>
</evidence>
<evidence type="ECO:0000256" key="3">
    <source>
        <dbReference type="ARBA" id="ARBA00022729"/>
    </source>
</evidence>
<keyword evidence="5" id="KW-1015">Disulfide bond</keyword>
<dbReference type="PANTHER" id="PTHR43301">
    <property type="entry name" value="ARABINAN ENDO-1,5-ALPHA-L-ARABINOSIDASE"/>
    <property type="match status" value="1"/>
</dbReference>
<dbReference type="GO" id="GO:0004553">
    <property type="term" value="F:hydrolase activity, hydrolyzing O-glycosyl compounds"/>
    <property type="evidence" value="ECO:0007669"/>
    <property type="project" value="InterPro"/>
</dbReference>
<keyword evidence="3" id="KW-0732">Signal</keyword>
<feature type="active site" description="Proton donor" evidence="7">
    <location>
        <position position="276"/>
    </location>
</feature>
<dbReference type="SUPFAM" id="SSF75005">
    <property type="entry name" value="Arabinanase/levansucrase/invertase"/>
    <property type="match status" value="1"/>
</dbReference>
<dbReference type="Gene3D" id="2.60.120.200">
    <property type="match status" value="2"/>
</dbReference>
<dbReference type="Pfam" id="PF16369">
    <property type="entry name" value="GH43_C"/>
    <property type="match status" value="1"/>
</dbReference>